<organism evidence="2 3">
    <name type="scientific">Pedobacter planticolens</name>
    <dbReference type="NCBI Taxonomy" id="2679964"/>
    <lineage>
        <taxon>Bacteria</taxon>
        <taxon>Pseudomonadati</taxon>
        <taxon>Bacteroidota</taxon>
        <taxon>Sphingobacteriia</taxon>
        <taxon>Sphingobacteriales</taxon>
        <taxon>Sphingobacteriaceae</taxon>
        <taxon>Pedobacter</taxon>
    </lineage>
</organism>
<dbReference type="Proteomes" id="UP000601055">
    <property type="component" value="Unassembled WGS sequence"/>
</dbReference>
<dbReference type="AlphaFoldDB" id="A0A923DX66"/>
<sequence>MSCCQRTFNTIIMETNTKRLTLLLRGIDLTLLLIIASIIITFFYMNMYSRKFSDFANQLPGSDSFDNLKLNFKWITFKALLPKIVSRLLYGAVLFYLRKIVKSILNGGVFQSNQAIMIRKIAYYFLIFACLLLFFNLMLMTVAIVKGNMRYFTSSLLGFIGIFEQYVLPGLIGLGIAEVFISGMKIKEEQDLTI</sequence>
<gene>
    <name evidence="2" type="ORF">GM921_03025</name>
</gene>
<proteinExistence type="predicted"/>
<protein>
    <submittedName>
        <fullName evidence="2">DUF2975 domain-containing protein</fullName>
    </submittedName>
</protein>
<accession>A0A923DX66</accession>
<feature type="transmembrane region" description="Helical" evidence="1">
    <location>
        <begin position="22"/>
        <end position="45"/>
    </location>
</feature>
<dbReference type="Pfam" id="PF11188">
    <property type="entry name" value="DUF2975"/>
    <property type="match status" value="1"/>
</dbReference>
<reference evidence="2" key="1">
    <citation type="submission" date="2019-11" db="EMBL/GenBank/DDBJ databases">
        <title>Description of Pedobacter sp. LMG 31464T.</title>
        <authorList>
            <person name="Carlier A."/>
            <person name="Qi S."/>
            <person name="Vandamme P."/>
        </authorList>
    </citation>
    <scope>NUCLEOTIDE SEQUENCE</scope>
    <source>
        <strain evidence="2">LMG 31464</strain>
    </source>
</reference>
<comment type="caution">
    <text evidence="2">The sequence shown here is derived from an EMBL/GenBank/DDBJ whole genome shotgun (WGS) entry which is preliminary data.</text>
</comment>
<keyword evidence="1" id="KW-1133">Transmembrane helix</keyword>
<evidence type="ECO:0000313" key="3">
    <source>
        <dbReference type="Proteomes" id="UP000601055"/>
    </source>
</evidence>
<feature type="transmembrane region" description="Helical" evidence="1">
    <location>
        <begin position="84"/>
        <end position="101"/>
    </location>
</feature>
<name>A0A923DX66_9SPHI</name>
<keyword evidence="1" id="KW-0812">Transmembrane</keyword>
<keyword evidence="3" id="KW-1185">Reference proteome</keyword>
<dbReference type="InterPro" id="IPR021354">
    <property type="entry name" value="DUF2975"/>
</dbReference>
<evidence type="ECO:0000313" key="2">
    <source>
        <dbReference type="EMBL" id="MBB2144443.1"/>
    </source>
</evidence>
<evidence type="ECO:0000256" key="1">
    <source>
        <dbReference type="SAM" id="Phobius"/>
    </source>
</evidence>
<dbReference type="EMBL" id="WNXD01000001">
    <property type="protein sequence ID" value="MBB2144443.1"/>
    <property type="molecule type" value="Genomic_DNA"/>
</dbReference>
<keyword evidence="1" id="KW-0472">Membrane</keyword>
<feature type="transmembrane region" description="Helical" evidence="1">
    <location>
        <begin position="121"/>
        <end position="144"/>
    </location>
</feature>
<feature type="transmembrane region" description="Helical" evidence="1">
    <location>
        <begin position="156"/>
        <end position="181"/>
    </location>
</feature>